<dbReference type="RefSeq" id="WP_121058684.1">
    <property type="nucleotide sequence ID" value="NZ_RCDB01000002.1"/>
</dbReference>
<evidence type="ECO:0008006" key="5">
    <source>
        <dbReference type="Google" id="ProtNLM"/>
    </source>
</evidence>
<protein>
    <recommendedName>
        <fullName evidence="5">Superfamily IV 4 TMS phage holin</fullName>
    </recommendedName>
</protein>
<reference evidence="3 4" key="1">
    <citation type="journal article" date="2015" name="Stand. Genomic Sci.">
        <title>Genomic Encyclopedia of Bacterial and Archaeal Type Strains, Phase III: the genomes of soil and plant-associated and newly described type strains.</title>
        <authorList>
            <person name="Whitman W.B."/>
            <person name="Woyke T."/>
            <person name="Klenk H.P."/>
            <person name="Zhou Y."/>
            <person name="Lilburn T.G."/>
            <person name="Beck B.J."/>
            <person name="De Vos P."/>
            <person name="Vandamme P."/>
            <person name="Eisen J.A."/>
            <person name="Garrity G."/>
            <person name="Hugenholtz P."/>
            <person name="Kyrpides N.C."/>
        </authorList>
    </citation>
    <scope>NUCLEOTIDE SEQUENCE [LARGE SCALE GENOMIC DNA]</scope>
    <source>
        <strain evidence="3 4">S2T63</strain>
    </source>
</reference>
<evidence type="ECO:0000313" key="3">
    <source>
        <dbReference type="EMBL" id="RLK49446.1"/>
    </source>
</evidence>
<comment type="caution">
    <text evidence="3">The sequence shown here is derived from an EMBL/GenBank/DDBJ whole genome shotgun (WGS) entry which is preliminary data.</text>
</comment>
<feature type="transmembrane region" description="Helical" evidence="2">
    <location>
        <begin position="113"/>
        <end position="135"/>
    </location>
</feature>
<evidence type="ECO:0000313" key="4">
    <source>
        <dbReference type="Proteomes" id="UP000273158"/>
    </source>
</evidence>
<evidence type="ECO:0000256" key="2">
    <source>
        <dbReference type="SAM" id="Phobius"/>
    </source>
</evidence>
<accession>A0A498C4Q0</accession>
<evidence type="ECO:0000256" key="1">
    <source>
        <dbReference type="SAM" id="MobiDB-lite"/>
    </source>
</evidence>
<keyword evidence="2" id="KW-0812">Transmembrane</keyword>
<dbReference type="AlphaFoldDB" id="A0A498C4Q0"/>
<feature type="region of interest" description="Disordered" evidence="1">
    <location>
        <begin position="145"/>
        <end position="168"/>
    </location>
</feature>
<sequence>MSGEPSPRTVAQPMAFTRGEFVRGAISAWLWAIGILIVGWTVAIPFWGLLSAIYVLPAATIALVVFAAPTWFVAHTLRRAASVAVYTVALATIGVVIGIVATTALVATGTAGYIPFGALAMSNALAAALAMVLGWRRGARAVLRSRTPEPADPDAAAEDATADRAQRG</sequence>
<keyword evidence="2" id="KW-0472">Membrane</keyword>
<feature type="transmembrane region" description="Helical" evidence="2">
    <location>
        <begin position="21"/>
        <end position="47"/>
    </location>
</feature>
<dbReference type="EMBL" id="RCDB01000002">
    <property type="protein sequence ID" value="RLK49446.1"/>
    <property type="molecule type" value="Genomic_DNA"/>
</dbReference>
<name>A0A498C4Q0_9MICO</name>
<proteinExistence type="predicted"/>
<feature type="transmembrane region" description="Helical" evidence="2">
    <location>
        <begin position="83"/>
        <end position="107"/>
    </location>
</feature>
<gene>
    <name evidence="3" type="ORF">C7474_1600</name>
</gene>
<keyword evidence="2" id="KW-1133">Transmembrane helix</keyword>
<keyword evidence="4" id="KW-1185">Reference proteome</keyword>
<feature type="transmembrane region" description="Helical" evidence="2">
    <location>
        <begin position="53"/>
        <end position="74"/>
    </location>
</feature>
<dbReference type="Proteomes" id="UP000273158">
    <property type="component" value="Unassembled WGS sequence"/>
</dbReference>
<organism evidence="3 4">
    <name type="scientific">Microbacterium telephonicum</name>
    <dbReference type="NCBI Taxonomy" id="1714841"/>
    <lineage>
        <taxon>Bacteria</taxon>
        <taxon>Bacillati</taxon>
        <taxon>Actinomycetota</taxon>
        <taxon>Actinomycetes</taxon>
        <taxon>Micrococcales</taxon>
        <taxon>Microbacteriaceae</taxon>
        <taxon>Microbacterium</taxon>
    </lineage>
</organism>
<dbReference type="OrthoDB" id="5008067at2"/>